<proteinExistence type="inferred from homology"/>
<evidence type="ECO:0000256" key="1">
    <source>
        <dbReference type="ARBA" id="ARBA00008416"/>
    </source>
</evidence>
<keyword evidence="2" id="KW-0479">Metal-binding</keyword>
<dbReference type="OrthoDB" id="9780903at2"/>
<keyword evidence="7" id="KW-1185">Reference proteome</keyword>
<accession>A0A1E8CNQ4</accession>
<evidence type="ECO:0000259" key="4">
    <source>
        <dbReference type="Pfam" id="PF02678"/>
    </source>
</evidence>
<dbReference type="InterPro" id="IPR011051">
    <property type="entry name" value="RmlC_Cupin_sf"/>
</dbReference>
<dbReference type="PANTHER" id="PTHR13903">
    <property type="entry name" value="PIRIN-RELATED"/>
    <property type="match status" value="1"/>
</dbReference>
<feature type="binding site" evidence="2">
    <location>
        <position position="62"/>
    </location>
    <ligand>
        <name>Fe cation</name>
        <dbReference type="ChEBI" id="CHEBI:24875"/>
    </ligand>
</feature>
<feature type="domain" description="Pirin N-terminal" evidence="4">
    <location>
        <begin position="23"/>
        <end position="122"/>
    </location>
</feature>
<evidence type="ECO:0000256" key="2">
    <source>
        <dbReference type="PIRSR" id="PIRSR006232-1"/>
    </source>
</evidence>
<dbReference type="Pfam" id="PF05726">
    <property type="entry name" value="Pirin_C"/>
    <property type="match status" value="1"/>
</dbReference>
<evidence type="ECO:0000313" key="7">
    <source>
        <dbReference type="Proteomes" id="UP000175669"/>
    </source>
</evidence>
<dbReference type="CDD" id="cd02909">
    <property type="entry name" value="cupin_pirin_N"/>
    <property type="match status" value="1"/>
</dbReference>
<reference evidence="7" key="1">
    <citation type="submission" date="2016-07" db="EMBL/GenBank/DDBJ databases">
        <authorList>
            <person name="Florea S."/>
            <person name="Webb J.S."/>
            <person name="Jaromczyk J."/>
            <person name="Schardl C.L."/>
        </authorList>
    </citation>
    <scope>NUCLEOTIDE SEQUENCE [LARGE SCALE GENOMIC DNA]</scope>
    <source>
        <strain evidence="7">KCTC 42131</strain>
    </source>
</reference>
<comment type="caution">
    <text evidence="6">The sequence shown here is derived from an EMBL/GenBank/DDBJ whole genome shotgun (WGS) entry which is preliminary data.</text>
</comment>
<dbReference type="CDD" id="cd02247">
    <property type="entry name" value="cupin_pirin_C"/>
    <property type="match status" value="1"/>
</dbReference>
<protein>
    <submittedName>
        <fullName evidence="6">Quercetin 2,3-dioxygenase</fullName>
    </submittedName>
</protein>
<dbReference type="InterPro" id="IPR008778">
    <property type="entry name" value="Pirin_C_dom"/>
</dbReference>
<feature type="binding site" evidence="2">
    <location>
        <position position="60"/>
    </location>
    <ligand>
        <name>Fe cation</name>
        <dbReference type="ChEBI" id="CHEBI:24875"/>
    </ligand>
</feature>
<comment type="cofactor">
    <cofactor evidence="2">
        <name>Fe cation</name>
        <dbReference type="ChEBI" id="CHEBI:24875"/>
    </cofactor>
    <text evidence="2">Binds 1 Fe cation per subunit.</text>
</comment>
<keyword evidence="6" id="KW-0223">Dioxygenase</keyword>
<organism evidence="6 7">
    <name type="scientific">Pseudohongiella acticola</name>
    <dbReference type="NCBI Taxonomy" id="1524254"/>
    <lineage>
        <taxon>Bacteria</taxon>
        <taxon>Pseudomonadati</taxon>
        <taxon>Pseudomonadota</taxon>
        <taxon>Gammaproteobacteria</taxon>
        <taxon>Pseudomonadales</taxon>
        <taxon>Pseudohongiellaceae</taxon>
        <taxon>Pseudohongiella</taxon>
    </lineage>
</organism>
<dbReference type="GO" id="GO:0051213">
    <property type="term" value="F:dioxygenase activity"/>
    <property type="evidence" value="ECO:0007669"/>
    <property type="project" value="UniProtKB-KW"/>
</dbReference>
<dbReference type="AlphaFoldDB" id="A0A1E8CNQ4"/>
<dbReference type="PANTHER" id="PTHR13903:SF8">
    <property type="entry name" value="PIRIN"/>
    <property type="match status" value="1"/>
</dbReference>
<dbReference type="Proteomes" id="UP000175669">
    <property type="component" value="Unassembled WGS sequence"/>
</dbReference>
<dbReference type="PIRSF" id="PIRSF006232">
    <property type="entry name" value="Pirin"/>
    <property type="match status" value="1"/>
</dbReference>
<evidence type="ECO:0000259" key="5">
    <source>
        <dbReference type="Pfam" id="PF05726"/>
    </source>
</evidence>
<dbReference type="InterPro" id="IPR012093">
    <property type="entry name" value="Pirin"/>
</dbReference>
<dbReference type="EMBL" id="MASR01000001">
    <property type="protein sequence ID" value="OFE14116.1"/>
    <property type="molecule type" value="Genomic_DNA"/>
</dbReference>
<evidence type="ECO:0000256" key="3">
    <source>
        <dbReference type="RuleBase" id="RU003457"/>
    </source>
</evidence>
<comment type="similarity">
    <text evidence="1 3">Belongs to the pirin family.</text>
</comment>
<dbReference type="SUPFAM" id="SSF51182">
    <property type="entry name" value="RmlC-like cupins"/>
    <property type="match status" value="1"/>
</dbReference>
<feature type="binding site" evidence="2">
    <location>
        <position position="106"/>
    </location>
    <ligand>
        <name>Fe cation</name>
        <dbReference type="ChEBI" id="CHEBI:24875"/>
    </ligand>
</feature>
<dbReference type="Pfam" id="PF02678">
    <property type="entry name" value="Pirin"/>
    <property type="match status" value="1"/>
</dbReference>
<gene>
    <name evidence="6" type="ORF">PHACT_11500</name>
</gene>
<keyword evidence="6" id="KW-0560">Oxidoreductase</keyword>
<dbReference type="STRING" id="1524254.PHACT_11500"/>
<feature type="binding site" evidence="2">
    <location>
        <position position="104"/>
    </location>
    <ligand>
        <name>Fe cation</name>
        <dbReference type="ChEBI" id="CHEBI:24875"/>
    </ligand>
</feature>
<dbReference type="InterPro" id="IPR003829">
    <property type="entry name" value="Pirin_N_dom"/>
</dbReference>
<keyword evidence="2" id="KW-0408">Iron</keyword>
<dbReference type="GO" id="GO:0046872">
    <property type="term" value="F:metal ion binding"/>
    <property type="evidence" value="ECO:0007669"/>
    <property type="project" value="UniProtKB-KW"/>
</dbReference>
<name>A0A1E8CNQ4_9GAMM</name>
<dbReference type="Gene3D" id="2.60.120.10">
    <property type="entry name" value="Jelly Rolls"/>
    <property type="match status" value="2"/>
</dbReference>
<evidence type="ECO:0000313" key="6">
    <source>
        <dbReference type="EMBL" id="OFE14116.1"/>
    </source>
</evidence>
<sequence length="288" mass="31553">MNIKAVQEIIAARASSDGDGVKLLRVFGGAGDPARFDPFLMMDEFGSYDASDYIGGFPPHPHRGFETITYMLEGHMEHQDHMGNVGDLRNGDVQWMTAGAGIIHSEMPKQMEGRMRGFQVWLNLPSHSKMQPPAYRDIASATIPVVELSGVRATLIAGHADLDGQALDGLVSRPDTAPVYLDLEFSKSQAVHTLKVAEGHTVMVYVYEGTVALGEDATQVKRGQVARLDRDGNTVTITPKDADTRLIVLTGKPLQEPIVQYGPFVMNTRQEIEQALADYQRGELAQSF</sequence>
<feature type="domain" description="Pirin C-terminal" evidence="5">
    <location>
        <begin position="181"/>
        <end position="283"/>
    </location>
</feature>
<dbReference type="InterPro" id="IPR014710">
    <property type="entry name" value="RmlC-like_jellyroll"/>
</dbReference>